<dbReference type="AlphaFoldDB" id="A0A915EA65"/>
<keyword evidence="2" id="KW-1185">Reference proteome</keyword>
<feature type="transmembrane region" description="Helical" evidence="1">
    <location>
        <begin position="54"/>
        <end position="77"/>
    </location>
</feature>
<feature type="transmembrane region" description="Helical" evidence="1">
    <location>
        <begin position="135"/>
        <end position="158"/>
    </location>
</feature>
<dbReference type="InterPro" id="IPR019425">
    <property type="entry name" value="7TM_GPCR_serpentine_rcpt_Srt"/>
</dbReference>
<keyword evidence="1" id="KW-0812">Transmembrane</keyword>
<dbReference type="PANTHER" id="PTHR23021:SF11">
    <property type="entry name" value="SERPENTINE RECEPTOR, CLASS T"/>
    <property type="match status" value="1"/>
</dbReference>
<feature type="transmembrane region" description="Helical" evidence="1">
    <location>
        <begin position="178"/>
        <end position="200"/>
    </location>
</feature>
<keyword evidence="1" id="KW-1133">Transmembrane helix</keyword>
<proteinExistence type="predicted"/>
<evidence type="ECO:0000313" key="2">
    <source>
        <dbReference type="Proteomes" id="UP000887574"/>
    </source>
</evidence>
<protein>
    <submittedName>
        <fullName evidence="3">7TM GPCR serpentine receptor class x (Srx) domain-containing protein</fullName>
    </submittedName>
</protein>
<sequence length="260" mass="29424">MISSRNPFTEHQTFVRYYNCSGYDVNSIPLEQRKNHLLVSCTSRWVYFLRVSTFLAYGHFTIDCVGLTACALVGGLFSFQGAVFCQQSVVMYITSTIGMMCWFAGNTTSVILSINRCLVIYDQDLAEQLFSGKRTLIWLCVPFFGSFVFVWLVPPVLFNSIDSSAIFNPHLHYLPDDPFTFLQVLITCTLVVFTSLGFIYQQYLASIPILVFTGYICHQGSPAVIYLCMNQTIRNTILKETKLATILIKAVQLPDQCLLI</sequence>
<dbReference type="Pfam" id="PF10321">
    <property type="entry name" value="7TM_GPCR_Srt"/>
    <property type="match status" value="2"/>
</dbReference>
<name>A0A915EA65_9BILA</name>
<organism evidence="2 3">
    <name type="scientific">Ditylenchus dipsaci</name>
    <dbReference type="NCBI Taxonomy" id="166011"/>
    <lineage>
        <taxon>Eukaryota</taxon>
        <taxon>Metazoa</taxon>
        <taxon>Ecdysozoa</taxon>
        <taxon>Nematoda</taxon>
        <taxon>Chromadorea</taxon>
        <taxon>Rhabditida</taxon>
        <taxon>Tylenchina</taxon>
        <taxon>Tylenchomorpha</taxon>
        <taxon>Sphaerularioidea</taxon>
        <taxon>Anguinidae</taxon>
        <taxon>Anguininae</taxon>
        <taxon>Ditylenchus</taxon>
    </lineage>
</organism>
<dbReference type="Proteomes" id="UP000887574">
    <property type="component" value="Unplaced"/>
</dbReference>
<dbReference type="PANTHER" id="PTHR23021">
    <property type="entry name" value="SERPENTINE RECEPTOR, CLASS T"/>
    <property type="match status" value="1"/>
</dbReference>
<dbReference type="WBParaSite" id="jg3991">
    <property type="protein sequence ID" value="jg3991"/>
    <property type="gene ID" value="jg3991"/>
</dbReference>
<accession>A0A915EA65</accession>
<evidence type="ECO:0000313" key="3">
    <source>
        <dbReference type="WBParaSite" id="jg3991"/>
    </source>
</evidence>
<feature type="transmembrane region" description="Helical" evidence="1">
    <location>
        <begin position="89"/>
        <end position="114"/>
    </location>
</feature>
<reference evidence="3" key="1">
    <citation type="submission" date="2022-11" db="UniProtKB">
        <authorList>
            <consortium name="WormBaseParasite"/>
        </authorList>
    </citation>
    <scope>IDENTIFICATION</scope>
</reference>
<evidence type="ECO:0000256" key="1">
    <source>
        <dbReference type="SAM" id="Phobius"/>
    </source>
</evidence>
<keyword evidence="1" id="KW-0472">Membrane</keyword>